<comment type="catalytic activity">
    <reaction evidence="8">
        <text>4-demethyl-7-[(3S)-3-amino-3-carboxypropyl]wyosine(37) in tRNA(Phe) + S-adenosyl-L-methionine = 7-[(3S)-3-amino-3-carboxypropyl]wyosine(37) in tRNA(Phe) + S-adenosyl-L-homocysteine + H(+)</text>
        <dbReference type="Rhea" id="RHEA:36635"/>
        <dbReference type="Rhea" id="RHEA-COMP:10378"/>
        <dbReference type="Rhea" id="RHEA-COMP:10379"/>
        <dbReference type="ChEBI" id="CHEBI:15378"/>
        <dbReference type="ChEBI" id="CHEBI:57856"/>
        <dbReference type="ChEBI" id="CHEBI:59789"/>
        <dbReference type="ChEBI" id="CHEBI:73543"/>
        <dbReference type="ChEBI" id="CHEBI:73550"/>
        <dbReference type="EC" id="2.1.1.282"/>
    </reaction>
</comment>
<evidence type="ECO:0000256" key="2">
    <source>
        <dbReference type="ARBA" id="ARBA00012750"/>
    </source>
</evidence>
<dbReference type="GO" id="GO:0008033">
    <property type="term" value="P:tRNA processing"/>
    <property type="evidence" value="ECO:0007669"/>
    <property type="project" value="UniProtKB-KW"/>
</dbReference>
<dbReference type="Proteomes" id="UP000594263">
    <property type="component" value="Unplaced"/>
</dbReference>
<keyword evidence="3" id="KW-0489">Methyltransferase</keyword>
<dbReference type="Gene3D" id="3.30.1960.10">
    <property type="entry name" value="tRNA wybutosine-synthesizing-like"/>
    <property type="match status" value="1"/>
</dbReference>
<evidence type="ECO:0000256" key="3">
    <source>
        <dbReference type="ARBA" id="ARBA00022603"/>
    </source>
</evidence>
<name>A0A7N0UJ58_KALFE</name>
<protein>
    <recommendedName>
        <fullName evidence="2">tRNA(Phe) 7-[(3-amino-3-carboxypropyl)-4-demethylwyosine(37)-N(4)]-methyltransferase</fullName>
        <ecNumber evidence="2">2.1.1.282</ecNumber>
    </recommendedName>
    <alternativeName>
        <fullName evidence="7">tRNA(Phe) 7-((3-amino-3-carboxypropyl)-4-demethylwyosine(37)-N(4))-methyltransferase</fullName>
    </alternativeName>
</protein>
<dbReference type="SUPFAM" id="SSF111278">
    <property type="entry name" value="SSo0622-like"/>
    <property type="match status" value="1"/>
</dbReference>
<dbReference type="AlphaFoldDB" id="A0A7N0UJ58"/>
<dbReference type="InterPro" id="IPR036602">
    <property type="entry name" value="tRNA_yW-synthesising-like_sf"/>
</dbReference>
<keyword evidence="4" id="KW-0808">Transferase</keyword>
<keyword evidence="11" id="KW-1185">Reference proteome</keyword>
<dbReference type="PANTHER" id="PTHR48418">
    <property type="entry name" value="TRNA WYBUTOSINE-SYNTHESIZING PROTEIN 3"/>
    <property type="match status" value="1"/>
</dbReference>
<evidence type="ECO:0000256" key="8">
    <source>
        <dbReference type="ARBA" id="ARBA00049202"/>
    </source>
</evidence>
<dbReference type="Pfam" id="PF02676">
    <property type="entry name" value="TYW3"/>
    <property type="match status" value="1"/>
</dbReference>
<evidence type="ECO:0000256" key="5">
    <source>
        <dbReference type="ARBA" id="ARBA00022691"/>
    </source>
</evidence>
<dbReference type="OMA" id="THINYPT"/>
<evidence type="ECO:0000256" key="1">
    <source>
        <dbReference type="ARBA" id="ARBA00008569"/>
    </source>
</evidence>
<evidence type="ECO:0000313" key="10">
    <source>
        <dbReference type="EnsemblPlants" id="Kaladp0068s0177.1.v1.1.CDS.1"/>
    </source>
</evidence>
<dbReference type="EC" id="2.1.1.282" evidence="2"/>
<keyword evidence="6" id="KW-0819">tRNA processing</keyword>
<dbReference type="EnsemblPlants" id="Kaladp0068s0177.1.v1.1">
    <property type="protein sequence ID" value="Kaladp0068s0177.1.v1.1.CDS.1"/>
    <property type="gene ID" value="Kaladp0068s0177.v1.1"/>
</dbReference>
<evidence type="ECO:0000313" key="11">
    <source>
        <dbReference type="Proteomes" id="UP000594263"/>
    </source>
</evidence>
<evidence type="ECO:0000256" key="7">
    <source>
        <dbReference type="ARBA" id="ARBA00030554"/>
    </source>
</evidence>
<organism evidence="10 11">
    <name type="scientific">Kalanchoe fedtschenkoi</name>
    <name type="common">Lavender scallops</name>
    <name type="synonym">South American air plant</name>
    <dbReference type="NCBI Taxonomy" id="63787"/>
    <lineage>
        <taxon>Eukaryota</taxon>
        <taxon>Viridiplantae</taxon>
        <taxon>Streptophyta</taxon>
        <taxon>Embryophyta</taxon>
        <taxon>Tracheophyta</taxon>
        <taxon>Spermatophyta</taxon>
        <taxon>Magnoliopsida</taxon>
        <taxon>eudicotyledons</taxon>
        <taxon>Gunneridae</taxon>
        <taxon>Pentapetalae</taxon>
        <taxon>Saxifragales</taxon>
        <taxon>Crassulaceae</taxon>
        <taxon>Kalanchoe</taxon>
    </lineage>
</organism>
<accession>A0A7N0UJ58</accession>
<dbReference type="InterPro" id="IPR003827">
    <property type="entry name" value="tRNA_yW-synthesising"/>
</dbReference>
<keyword evidence="5" id="KW-0949">S-adenosyl-L-methionine</keyword>
<evidence type="ECO:0000256" key="6">
    <source>
        <dbReference type="ARBA" id="ARBA00022694"/>
    </source>
</evidence>
<evidence type="ECO:0000256" key="4">
    <source>
        <dbReference type="ARBA" id="ARBA00022679"/>
    </source>
</evidence>
<comment type="similarity">
    <text evidence="1">Belongs to the TYW3 family.</text>
</comment>
<sequence length="165" mass="18370">MSCCFPYYTTSSCSGRISILSTPTSSTAHKKARGGLWLFITHDFADKDAVLDAFFRVDDADASAQQCDDVFRFEPLIITVECRNVASAQTIVTLAIAAGFRESGITSVGKRVIVGIRCSIRMKFLWGTGRVMVSREYVEFLVGVANQKMEANRKKTDYKQWSCEP</sequence>
<dbReference type="GO" id="GO:0032259">
    <property type="term" value="P:methylation"/>
    <property type="evidence" value="ECO:0007669"/>
    <property type="project" value="UniProtKB-KW"/>
</dbReference>
<proteinExistence type="inferred from homology"/>
<dbReference type="GO" id="GO:0008168">
    <property type="term" value="F:methyltransferase activity"/>
    <property type="evidence" value="ECO:0007669"/>
    <property type="project" value="UniProtKB-KW"/>
</dbReference>
<feature type="domain" description="tRNA wybutosine-synthesizing protein" evidence="9">
    <location>
        <begin position="7"/>
        <end position="157"/>
    </location>
</feature>
<dbReference type="Gramene" id="Kaladp0068s0177.1.v1.1">
    <property type="protein sequence ID" value="Kaladp0068s0177.1.v1.1.CDS.1"/>
    <property type="gene ID" value="Kaladp0068s0177.v1.1"/>
</dbReference>
<dbReference type="PANTHER" id="PTHR48418:SF1">
    <property type="entry name" value="TRNA WYBUTOSINE-SYNTHESIZING PROTEIN 3"/>
    <property type="match status" value="1"/>
</dbReference>
<evidence type="ECO:0000259" key="9">
    <source>
        <dbReference type="Pfam" id="PF02676"/>
    </source>
</evidence>
<reference evidence="10" key="1">
    <citation type="submission" date="2021-01" db="UniProtKB">
        <authorList>
            <consortium name="EnsemblPlants"/>
        </authorList>
    </citation>
    <scope>IDENTIFICATION</scope>
</reference>